<name>A0A3N4KQP0_9PEZI</name>
<accession>A0A3N4KQP0</accession>
<organism evidence="2 3">
    <name type="scientific">Morchella conica CCBAS932</name>
    <dbReference type="NCBI Taxonomy" id="1392247"/>
    <lineage>
        <taxon>Eukaryota</taxon>
        <taxon>Fungi</taxon>
        <taxon>Dikarya</taxon>
        <taxon>Ascomycota</taxon>
        <taxon>Pezizomycotina</taxon>
        <taxon>Pezizomycetes</taxon>
        <taxon>Pezizales</taxon>
        <taxon>Morchellaceae</taxon>
        <taxon>Morchella</taxon>
    </lineage>
</organism>
<keyword evidence="1" id="KW-0472">Membrane</keyword>
<gene>
    <name evidence="2" type="ORF">P167DRAFT_144715</name>
</gene>
<dbReference type="Proteomes" id="UP000277580">
    <property type="component" value="Unassembled WGS sequence"/>
</dbReference>
<evidence type="ECO:0000256" key="1">
    <source>
        <dbReference type="SAM" id="Phobius"/>
    </source>
</evidence>
<evidence type="ECO:0000313" key="3">
    <source>
        <dbReference type="Proteomes" id="UP000277580"/>
    </source>
</evidence>
<dbReference type="EMBL" id="ML119126">
    <property type="protein sequence ID" value="RPB12796.1"/>
    <property type="molecule type" value="Genomic_DNA"/>
</dbReference>
<sequence length="92" mass="11246">MRKGWGLDFISSLLRCLERSDFLILWYSFLLVYSTIPSIDTQTTLRIYEFMMHWRMDSGCFVIIGFFYFYFYFYFYFIPPLHLHLNFGALDS</sequence>
<keyword evidence="1" id="KW-0812">Transmembrane</keyword>
<keyword evidence="1" id="KW-1133">Transmembrane helix</keyword>
<feature type="transmembrane region" description="Helical" evidence="1">
    <location>
        <begin position="22"/>
        <end position="39"/>
    </location>
</feature>
<feature type="transmembrane region" description="Helical" evidence="1">
    <location>
        <begin position="60"/>
        <end position="78"/>
    </location>
</feature>
<protein>
    <submittedName>
        <fullName evidence="2">Uncharacterized protein</fullName>
    </submittedName>
</protein>
<evidence type="ECO:0000313" key="2">
    <source>
        <dbReference type="EMBL" id="RPB12796.1"/>
    </source>
</evidence>
<reference evidence="2 3" key="1">
    <citation type="journal article" date="2018" name="Nat. Ecol. Evol.">
        <title>Pezizomycetes genomes reveal the molecular basis of ectomycorrhizal truffle lifestyle.</title>
        <authorList>
            <person name="Murat C."/>
            <person name="Payen T."/>
            <person name="Noel B."/>
            <person name="Kuo A."/>
            <person name="Morin E."/>
            <person name="Chen J."/>
            <person name="Kohler A."/>
            <person name="Krizsan K."/>
            <person name="Balestrini R."/>
            <person name="Da Silva C."/>
            <person name="Montanini B."/>
            <person name="Hainaut M."/>
            <person name="Levati E."/>
            <person name="Barry K.W."/>
            <person name="Belfiori B."/>
            <person name="Cichocki N."/>
            <person name="Clum A."/>
            <person name="Dockter R.B."/>
            <person name="Fauchery L."/>
            <person name="Guy J."/>
            <person name="Iotti M."/>
            <person name="Le Tacon F."/>
            <person name="Lindquist E.A."/>
            <person name="Lipzen A."/>
            <person name="Malagnac F."/>
            <person name="Mello A."/>
            <person name="Molinier V."/>
            <person name="Miyauchi S."/>
            <person name="Poulain J."/>
            <person name="Riccioni C."/>
            <person name="Rubini A."/>
            <person name="Sitrit Y."/>
            <person name="Splivallo R."/>
            <person name="Traeger S."/>
            <person name="Wang M."/>
            <person name="Zifcakova L."/>
            <person name="Wipf D."/>
            <person name="Zambonelli A."/>
            <person name="Paolocci F."/>
            <person name="Nowrousian M."/>
            <person name="Ottonello S."/>
            <person name="Baldrian P."/>
            <person name="Spatafora J.W."/>
            <person name="Henrissat B."/>
            <person name="Nagy L.G."/>
            <person name="Aury J.M."/>
            <person name="Wincker P."/>
            <person name="Grigoriev I.V."/>
            <person name="Bonfante P."/>
            <person name="Martin F.M."/>
        </authorList>
    </citation>
    <scope>NUCLEOTIDE SEQUENCE [LARGE SCALE GENOMIC DNA]</scope>
    <source>
        <strain evidence="2 3">CCBAS932</strain>
    </source>
</reference>
<proteinExistence type="predicted"/>
<dbReference type="InParanoid" id="A0A3N4KQP0"/>
<dbReference type="AlphaFoldDB" id="A0A3N4KQP0"/>
<keyword evidence="3" id="KW-1185">Reference proteome</keyword>